<protein>
    <submittedName>
        <fullName evidence="1">Uncharacterized protein</fullName>
    </submittedName>
</protein>
<dbReference type="Proteomes" id="UP000625711">
    <property type="component" value="Unassembled WGS sequence"/>
</dbReference>
<accession>A0A834IC45</accession>
<evidence type="ECO:0000313" key="1">
    <source>
        <dbReference type="EMBL" id="KAF7278492.1"/>
    </source>
</evidence>
<keyword evidence="2" id="KW-1185">Reference proteome</keyword>
<sequence length="138" mass="15698">MENQTNVPRPDGNNLVRAINCGFGIFIDHLRPNVNYPPQICNRLPFTGIVPFSIILNKCSGHIKMVLAFRRRHYLGTRGPFGVVFGASMKELHVNIQRNEKIVPNKFVTRAPLSTYLSLTQVIRRFVRIQTVGIVSRI</sequence>
<organism evidence="1 2">
    <name type="scientific">Rhynchophorus ferrugineus</name>
    <name type="common">Red palm weevil</name>
    <name type="synonym">Curculio ferrugineus</name>
    <dbReference type="NCBI Taxonomy" id="354439"/>
    <lineage>
        <taxon>Eukaryota</taxon>
        <taxon>Metazoa</taxon>
        <taxon>Ecdysozoa</taxon>
        <taxon>Arthropoda</taxon>
        <taxon>Hexapoda</taxon>
        <taxon>Insecta</taxon>
        <taxon>Pterygota</taxon>
        <taxon>Neoptera</taxon>
        <taxon>Endopterygota</taxon>
        <taxon>Coleoptera</taxon>
        <taxon>Polyphaga</taxon>
        <taxon>Cucujiformia</taxon>
        <taxon>Curculionidae</taxon>
        <taxon>Dryophthorinae</taxon>
        <taxon>Rhynchophorus</taxon>
    </lineage>
</organism>
<dbReference type="AlphaFoldDB" id="A0A834IC45"/>
<reference evidence="1" key="1">
    <citation type="submission" date="2020-08" db="EMBL/GenBank/DDBJ databases">
        <title>Genome sequencing and assembly of the red palm weevil Rhynchophorus ferrugineus.</title>
        <authorList>
            <person name="Dias G.B."/>
            <person name="Bergman C.M."/>
            <person name="Manee M."/>
        </authorList>
    </citation>
    <scope>NUCLEOTIDE SEQUENCE</scope>
    <source>
        <strain evidence="1">AA-2017</strain>
        <tissue evidence="1">Whole larva</tissue>
    </source>
</reference>
<gene>
    <name evidence="1" type="ORF">GWI33_008393</name>
</gene>
<name>A0A834IC45_RHYFE</name>
<dbReference type="EMBL" id="JAACXV010000399">
    <property type="protein sequence ID" value="KAF7278492.1"/>
    <property type="molecule type" value="Genomic_DNA"/>
</dbReference>
<comment type="caution">
    <text evidence="1">The sequence shown here is derived from an EMBL/GenBank/DDBJ whole genome shotgun (WGS) entry which is preliminary data.</text>
</comment>
<proteinExistence type="predicted"/>
<evidence type="ECO:0000313" key="2">
    <source>
        <dbReference type="Proteomes" id="UP000625711"/>
    </source>
</evidence>